<sequence length="275" mass="30834">MLTGISSYTYGWNIGVEKAIPANAMNELDLVDYTIDFGLQCLQIGDNLPVHTFNESRKADLKQLLIKNQIRLELGARRLTAAHLQTYIELCRFFNAPLLRFVIDGDDYKPDLIEVSAIIKDFLPELKKYNITLGIENHDRFKAKQLADMMEAIGDDQVGICLDCVNSIGAGEGLGHVTGILASYTVNLHIKDFTISRLAHKMGFFVMGEIAGTGMTDLPLLLEKLEKYGRCQSAILEQWVPPEMNIEDTCRKEKHWAALGVAYVKSVLLKQKQSL</sequence>
<dbReference type="RefSeq" id="WP_167271429.1">
    <property type="nucleotide sequence ID" value="NZ_JAASQJ010000003.1"/>
</dbReference>
<accession>A0ABX0UPG7</accession>
<evidence type="ECO:0000313" key="3">
    <source>
        <dbReference type="Proteomes" id="UP001179181"/>
    </source>
</evidence>
<dbReference type="Gene3D" id="3.20.20.150">
    <property type="entry name" value="Divalent-metal-dependent TIM barrel enzymes"/>
    <property type="match status" value="1"/>
</dbReference>
<keyword evidence="3" id="KW-1185">Reference proteome</keyword>
<dbReference type="PANTHER" id="PTHR12110">
    <property type="entry name" value="HYDROXYPYRUVATE ISOMERASE"/>
    <property type="match status" value="1"/>
</dbReference>
<protein>
    <submittedName>
        <fullName evidence="2">Sugar phosphate isomerase/epimerase</fullName>
    </submittedName>
</protein>
<dbReference type="Pfam" id="PF01261">
    <property type="entry name" value="AP_endonuc_2"/>
    <property type="match status" value="1"/>
</dbReference>
<gene>
    <name evidence="2" type="ORF">FHS68_003041</name>
</gene>
<dbReference type="PANTHER" id="PTHR12110:SF41">
    <property type="entry name" value="INOSOSE DEHYDRATASE"/>
    <property type="match status" value="1"/>
</dbReference>
<proteinExistence type="predicted"/>
<feature type="domain" description="Xylose isomerase-like TIM barrel" evidence="1">
    <location>
        <begin position="77"/>
        <end position="248"/>
    </location>
</feature>
<dbReference type="InterPro" id="IPR050312">
    <property type="entry name" value="IolE/XylAMocC-like"/>
</dbReference>
<comment type="caution">
    <text evidence="2">The sequence shown here is derived from an EMBL/GenBank/DDBJ whole genome shotgun (WGS) entry which is preliminary data.</text>
</comment>
<dbReference type="InterPro" id="IPR013022">
    <property type="entry name" value="Xyl_isomerase-like_TIM-brl"/>
</dbReference>
<dbReference type="InterPro" id="IPR036237">
    <property type="entry name" value="Xyl_isomerase-like_sf"/>
</dbReference>
<keyword evidence="2" id="KW-0413">Isomerase</keyword>
<reference evidence="2 3" key="1">
    <citation type="submission" date="2020-03" db="EMBL/GenBank/DDBJ databases">
        <title>Genomic Encyclopedia of Type Strains, Phase IV (KMG-IV): sequencing the most valuable type-strain genomes for metagenomic binning, comparative biology and taxonomic classification.</title>
        <authorList>
            <person name="Goeker M."/>
        </authorList>
    </citation>
    <scope>NUCLEOTIDE SEQUENCE [LARGE SCALE GENOMIC DNA]</scope>
    <source>
        <strain evidence="2 3">DSM 102865</strain>
    </source>
</reference>
<dbReference type="SUPFAM" id="SSF51658">
    <property type="entry name" value="Xylose isomerase-like"/>
    <property type="match status" value="1"/>
</dbReference>
<evidence type="ECO:0000259" key="1">
    <source>
        <dbReference type="Pfam" id="PF01261"/>
    </source>
</evidence>
<organism evidence="2 3">
    <name type="scientific">Dyadobacter arcticus</name>
    <dbReference type="NCBI Taxonomy" id="1078754"/>
    <lineage>
        <taxon>Bacteria</taxon>
        <taxon>Pseudomonadati</taxon>
        <taxon>Bacteroidota</taxon>
        <taxon>Cytophagia</taxon>
        <taxon>Cytophagales</taxon>
        <taxon>Spirosomataceae</taxon>
        <taxon>Dyadobacter</taxon>
    </lineage>
</organism>
<evidence type="ECO:0000313" key="2">
    <source>
        <dbReference type="EMBL" id="NIJ53859.1"/>
    </source>
</evidence>
<dbReference type="Proteomes" id="UP001179181">
    <property type="component" value="Unassembled WGS sequence"/>
</dbReference>
<dbReference type="GO" id="GO:0016853">
    <property type="term" value="F:isomerase activity"/>
    <property type="evidence" value="ECO:0007669"/>
    <property type="project" value="UniProtKB-KW"/>
</dbReference>
<name>A0ABX0UPG7_9BACT</name>
<dbReference type="EMBL" id="JAASQJ010000003">
    <property type="protein sequence ID" value="NIJ53859.1"/>
    <property type="molecule type" value="Genomic_DNA"/>
</dbReference>